<dbReference type="EMBL" id="CP048711">
    <property type="protein sequence ID" value="QIB65293.1"/>
    <property type="molecule type" value="Genomic_DNA"/>
</dbReference>
<evidence type="ECO:0000313" key="2">
    <source>
        <dbReference type="Proteomes" id="UP000477680"/>
    </source>
</evidence>
<dbReference type="PROSITE" id="PS51318">
    <property type="entry name" value="TAT"/>
    <property type="match status" value="1"/>
</dbReference>
<gene>
    <name evidence="1" type="ORF">G3T16_07630</name>
</gene>
<dbReference type="Proteomes" id="UP000477680">
    <property type="component" value="Chromosome"/>
</dbReference>
<dbReference type="InterPro" id="IPR008557">
    <property type="entry name" value="PhoX"/>
</dbReference>
<dbReference type="InterPro" id="IPR006311">
    <property type="entry name" value="TAT_signal"/>
</dbReference>
<keyword evidence="2" id="KW-1185">Reference proteome</keyword>
<dbReference type="PANTHER" id="PTHR35399:SF2">
    <property type="entry name" value="DUF839 DOMAIN-CONTAINING PROTEIN"/>
    <property type="match status" value="1"/>
</dbReference>
<dbReference type="PANTHER" id="PTHR35399">
    <property type="entry name" value="SLR8030 PROTEIN"/>
    <property type="match status" value="1"/>
</dbReference>
<proteinExistence type="predicted"/>
<dbReference type="Pfam" id="PF05787">
    <property type="entry name" value="PhoX"/>
    <property type="match status" value="1"/>
</dbReference>
<sequence>MSDRPLPGYADAAFVASEEPRHSPLGQPDLQRVASARYGRRDLLRGGLALAVASLFGAPLPRLALARDPSAGPGLLGFAPVPVSRADTAVVPSGYRLQVLLPWGEPITGDYPAFAPDNNAAQQALQMGMHHDGMHFFPLQGSGDGLLVLNHEYAEPRLMHAAAAGLPLGAFDVPLRADGSRDPEQVYKEMNAHGVSVVRIQRGADGQWGAVRDARNRRITALTPMEFRGPLRGDPRLETPYSPEGLMTRGTLNNCSHGVTPWGTYLTCEENWHFYFVREGDGAPASQSRYSVGPQSAWRWHLAAAEAGKRDEACARFDATPRAASALQDYRNEPHAFGWVVEVDPFDPDSTPVKRTHLGRFSHEGVVFAPVEEGRPLVLYSGDDSAFEYIYKFVSARPWHRATADGSLLDEGTLYAARFADDGSGEWLALVPGQNGLGAQSGFATLADVLLNARGAADVAGATPLDRPEWGAVDPGTGAVYFTLTNNKRRREEQVDAVNPRPANHFGQIVRWREADDDHTALTFDWELFLLAGDTDNSRDLQGNALDEDNLLAMPDGLWFDADRRLWIQTDISDRDQNKDPYRPMGNNAMLAADPDTGELRRFFTGPVGAEITGCVTTPDQRAMFINVQHPGATTSAADFARGQLDSHWPEGGGAVPRSATLVITREDGGKIGS</sequence>
<dbReference type="RefSeq" id="WP_163494533.1">
    <property type="nucleotide sequence ID" value="NZ_CP048711.1"/>
</dbReference>
<organism evidence="1 2">
    <name type="scientific">Kineobactrum salinum</name>
    <dbReference type="NCBI Taxonomy" id="2708301"/>
    <lineage>
        <taxon>Bacteria</taxon>
        <taxon>Pseudomonadati</taxon>
        <taxon>Pseudomonadota</taxon>
        <taxon>Gammaproteobacteria</taxon>
        <taxon>Cellvibrionales</taxon>
        <taxon>Halieaceae</taxon>
        <taxon>Kineobactrum</taxon>
    </lineage>
</organism>
<protein>
    <submittedName>
        <fullName evidence="1">PhoX family phosphatase</fullName>
    </submittedName>
</protein>
<dbReference type="AlphaFoldDB" id="A0A6C0U0I1"/>
<evidence type="ECO:0000313" key="1">
    <source>
        <dbReference type="EMBL" id="QIB65293.1"/>
    </source>
</evidence>
<dbReference type="SUPFAM" id="SSF63829">
    <property type="entry name" value="Calcium-dependent phosphotriesterase"/>
    <property type="match status" value="1"/>
</dbReference>
<name>A0A6C0U0I1_9GAMM</name>
<accession>A0A6C0U0I1</accession>
<reference evidence="1 2" key="1">
    <citation type="submission" date="2020-02" db="EMBL/GenBank/DDBJ databases">
        <title>Genome sequencing for Kineobactrum sp. M2.</title>
        <authorList>
            <person name="Park S.-J."/>
        </authorList>
    </citation>
    <scope>NUCLEOTIDE SEQUENCE [LARGE SCALE GENOMIC DNA]</scope>
    <source>
        <strain evidence="1 2">M2</strain>
    </source>
</reference>
<dbReference type="KEGG" id="kim:G3T16_07630"/>